<dbReference type="EMBL" id="BPRB01000197">
    <property type="protein sequence ID" value="GJE61232.1"/>
    <property type="molecule type" value="Genomic_DNA"/>
</dbReference>
<feature type="signal peptide" evidence="1">
    <location>
        <begin position="1"/>
        <end position="22"/>
    </location>
</feature>
<dbReference type="RefSeq" id="WP_238183798.1">
    <property type="nucleotide sequence ID" value="NZ_BPRB01000197.1"/>
</dbReference>
<dbReference type="Proteomes" id="UP001055057">
    <property type="component" value="Unassembled WGS sequence"/>
</dbReference>
<gene>
    <name evidence="2" type="ORF">MPOCJGCO_3353</name>
</gene>
<keyword evidence="1" id="KW-0732">Signal</keyword>
<feature type="chain" id="PRO_5045127239" description="YHS domain-containing protein" evidence="1">
    <location>
        <begin position="23"/>
        <end position="150"/>
    </location>
</feature>
<evidence type="ECO:0000313" key="2">
    <source>
        <dbReference type="EMBL" id="GJE61232.1"/>
    </source>
</evidence>
<dbReference type="NCBIfam" id="NF041384">
    <property type="entry name" value="YHS_seleno_dom"/>
    <property type="match status" value="1"/>
</dbReference>
<proteinExistence type="predicted"/>
<keyword evidence="3" id="KW-1185">Reference proteome</keyword>
<comment type="caution">
    <text evidence="2">The sequence shown here is derived from an EMBL/GenBank/DDBJ whole genome shotgun (WGS) entry which is preliminary data.</text>
</comment>
<evidence type="ECO:0000313" key="3">
    <source>
        <dbReference type="Proteomes" id="UP001055057"/>
    </source>
</evidence>
<accession>A0ABQ4U269</accession>
<evidence type="ECO:0008006" key="4">
    <source>
        <dbReference type="Google" id="ProtNLM"/>
    </source>
</evidence>
<evidence type="ECO:0000256" key="1">
    <source>
        <dbReference type="SAM" id="SignalP"/>
    </source>
</evidence>
<name>A0ABQ4U269_9HYPH</name>
<protein>
    <recommendedName>
        <fullName evidence="4">YHS domain-containing protein</fullName>
    </recommendedName>
</protein>
<organism evidence="2 3">
    <name type="scientific">Methylobacterium trifolii</name>
    <dbReference type="NCBI Taxonomy" id="1003092"/>
    <lineage>
        <taxon>Bacteria</taxon>
        <taxon>Pseudomonadati</taxon>
        <taxon>Pseudomonadota</taxon>
        <taxon>Alphaproteobacteria</taxon>
        <taxon>Hyphomicrobiales</taxon>
        <taxon>Methylobacteriaceae</taxon>
        <taxon>Methylobacterium</taxon>
    </lineage>
</organism>
<sequence>MRLTRRACGGLALLLGIRPGRAAPSMVDVLALRGFDPVSYFLPGGPQPGLPRFELSWKGRVWRFASAANREAFRRDPIVYAPRLAGYDAAGILEERLVDADPLVFALIGEKLYLFRNPGRRARLLAEPGLAERAEALWPSLSRLTDGGPD</sequence>
<reference evidence="2" key="2">
    <citation type="submission" date="2021-08" db="EMBL/GenBank/DDBJ databases">
        <authorList>
            <person name="Tani A."/>
            <person name="Ola A."/>
            <person name="Ogura Y."/>
            <person name="Katsura K."/>
            <person name="Hayashi T."/>
        </authorList>
    </citation>
    <scope>NUCLEOTIDE SEQUENCE</scope>
    <source>
        <strain evidence="2">DSM 23632</strain>
    </source>
</reference>
<reference evidence="2" key="1">
    <citation type="journal article" date="2021" name="Front. Microbiol.">
        <title>Comprehensive Comparative Genomics and Phenotyping of Methylobacterium Species.</title>
        <authorList>
            <person name="Alessa O."/>
            <person name="Ogura Y."/>
            <person name="Fujitani Y."/>
            <person name="Takami H."/>
            <person name="Hayashi T."/>
            <person name="Sahin N."/>
            <person name="Tani A."/>
        </authorList>
    </citation>
    <scope>NUCLEOTIDE SEQUENCE</scope>
    <source>
        <strain evidence="2">DSM 23632</strain>
    </source>
</reference>